<keyword evidence="4" id="KW-1185">Reference proteome</keyword>
<dbReference type="RefSeq" id="WP_197444092.1">
    <property type="nucleotide sequence ID" value="NZ_CP036275.1"/>
</dbReference>
<sequence precursor="true">MRTSSFSAVFLSVASLGTLLSTANTSFGQQPPTLDEVIAALEERERLFFESGELKLDYERVESDDVVRSRASGGYLAARWTLARREDKWFLEQEFTQPGKQEEMTVPAKPRTQVYRDQRQVEWRQGVKSAFINEFGLGGNMYTGLEYTDFLGFDVPQRIAASGGADIQEVRETHRGYVDHPFLPEFLKENRSHYRVDPQPREVNGVQCWAIVWEGMDEILLDPELNFALRRRAVHWGPGEPMRYEVVCEDFDEAKPGLWLPQSIQVDTYASISAEDESLWGKVTNESTYQLHSAEFEDVPEDLFDLELPEGTRVVDVPRGVRYTVSAATASPFSAPAATEQVQKLPDPQERPLEAEPQQNLTLYAIGGLLAALAVVVLLRRVRS</sequence>
<keyword evidence="1" id="KW-0472">Membrane</keyword>
<dbReference type="EMBL" id="CP036275">
    <property type="protein sequence ID" value="QDU36700.1"/>
    <property type="molecule type" value="Genomic_DNA"/>
</dbReference>
<feature type="transmembrane region" description="Helical" evidence="1">
    <location>
        <begin position="361"/>
        <end position="379"/>
    </location>
</feature>
<keyword evidence="2" id="KW-0732">Signal</keyword>
<name>A0A517Z2K1_9PLAN</name>
<dbReference type="KEGG" id="mri:Mal4_09880"/>
<evidence type="ECO:0000256" key="1">
    <source>
        <dbReference type="SAM" id="Phobius"/>
    </source>
</evidence>
<evidence type="ECO:0000256" key="2">
    <source>
        <dbReference type="SAM" id="SignalP"/>
    </source>
</evidence>
<feature type="chain" id="PRO_5021794869" evidence="2">
    <location>
        <begin position="24"/>
        <end position="384"/>
    </location>
</feature>
<evidence type="ECO:0000313" key="4">
    <source>
        <dbReference type="Proteomes" id="UP000320496"/>
    </source>
</evidence>
<proteinExistence type="predicted"/>
<organism evidence="3 4">
    <name type="scientific">Maioricimonas rarisocia</name>
    <dbReference type="NCBI Taxonomy" id="2528026"/>
    <lineage>
        <taxon>Bacteria</taxon>
        <taxon>Pseudomonadati</taxon>
        <taxon>Planctomycetota</taxon>
        <taxon>Planctomycetia</taxon>
        <taxon>Planctomycetales</taxon>
        <taxon>Planctomycetaceae</taxon>
        <taxon>Maioricimonas</taxon>
    </lineage>
</organism>
<keyword evidence="1" id="KW-0812">Transmembrane</keyword>
<feature type="signal peptide" evidence="2">
    <location>
        <begin position="1"/>
        <end position="23"/>
    </location>
</feature>
<gene>
    <name evidence="3" type="ORF">Mal4_09880</name>
</gene>
<protein>
    <submittedName>
        <fullName evidence="3">Uncharacterized protein</fullName>
    </submittedName>
</protein>
<evidence type="ECO:0000313" key="3">
    <source>
        <dbReference type="EMBL" id="QDU36700.1"/>
    </source>
</evidence>
<reference evidence="3 4" key="1">
    <citation type="submission" date="2019-02" db="EMBL/GenBank/DDBJ databases">
        <title>Deep-cultivation of Planctomycetes and their phenomic and genomic characterization uncovers novel biology.</title>
        <authorList>
            <person name="Wiegand S."/>
            <person name="Jogler M."/>
            <person name="Boedeker C."/>
            <person name="Pinto D."/>
            <person name="Vollmers J."/>
            <person name="Rivas-Marin E."/>
            <person name="Kohn T."/>
            <person name="Peeters S.H."/>
            <person name="Heuer A."/>
            <person name="Rast P."/>
            <person name="Oberbeckmann S."/>
            <person name="Bunk B."/>
            <person name="Jeske O."/>
            <person name="Meyerdierks A."/>
            <person name="Storesund J.E."/>
            <person name="Kallscheuer N."/>
            <person name="Luecker S."/>
            <person name="Lage O.M."/>
            <person name="Pohl T."/>
            <person name="Merkel B.J."/>
            <person name="Hornburger P."/>
            <person name="Mueller R.-W."/>
            <person name="Bruemmer F."/>
            <person name="Labrenz M."/>
            <person name="Spormann A.M."/>
            <person name="Op den Camp H."/>
            <person name="Overmann J."/>
            <person name="Amann R."/>
            <person name="Jetten M.S.M."/>
            <person name="Mascher T."/>
            <person name="Medema M.H."/>
            <person name="Devos D.P."/>
            <person name="Kaster A.-K."/>
            <person name="Ovreas L."/>
            <person name="Rohde M."/>
            <person name="Galperin M.Y."/>
            <person name="Jogler C."/>
        </authorList>
    </citation>
    <scope>NUCLEOTIDE SEQUENCE [LARGE SCALE GENOMIC DNA]</scope>
    <source>
        <strain evidence="3 4">Mal4</strain>
    </source>
</reference>
<dbReference type="Proteomes" id="UP000320496">
    <property type="component" value="Chromosome"/>
</dbReference>
<dbReference type="AlphaFoldDB" id="A0A517Z2K1"/>
<accession>A0A517Z2K1</accession>
<keyword evidence="1" id="KW-1133">Transmembrane helix</keyword>